<dbReference type="Gene3D" id="1.20.58.480">
    <property type="match status" value="1"/>
</dbReference>
<protein>
    <recommendedName>
        <fullName evidence="7">Indoleamine 2,3-dioxygenase</fullName>
    </recommendedName>
</protein>
<dbReference type="STRING" id="100816.A0A175WCS4"/>
<keyword evidence="6" id="KW-1185">Reference proteome</keyword>
<comment type="caution">
    <text evidence="5">The sequence shown here is derived from an EMBL/GenBank/DDBJ whole genome shotgun (WGS) entry which is preliminary data.</text>
</comment>
<dbReference type="OrthoDB" id="4662583at2759"/>
<dbReference type="AlphaFoldDB" id="A0A175WCS4"/>
<dbReference type="Pfam" id="PF01231">
    <property type="entry name" value="IDO"/>
    <property type="match status" value="1"/>
</dbReference>
<reference evidence="5 6" key="1">
    <citation type="journal article" date="2016" name="Genome Announc.">
        <title>Genome Sequence of Madurella mycetomatis mm55, Isolated from a Human Mycetoma Case in Sudan.</title>
        <authorList>
            <person name="Smit S."/>
            <person name="Derks M.F."/>
            <person name="Bervoets S."/>
            <person name="Fahal A."/>
            <person name="van Leeuwen W."/>
            <person name="van Belkum A."/>
            <person name="van de Sande W.W."/>
        </authorList>
    </citation>
    <scope>NUCLEOTIDE SEQUENCE [LARGE SCALE GENOMIC DNA]</scope>
    <source>
        <strain evidence="6">mm55</strain>
    </source>
</reference>
<dbReference type="SUPFAM" id="SSF140959">
    <property type="entry name" value="Indolic compounds 2,3-dioxygenase-like"/>
    <property type="match status" value="1"/>
</dbReference>
<organism evidence="5 6">
    <name type="scientific">Madurella mycetomatis</name>
    <dbReference type="NCBI Taxonomy" id="100816"/>
    <lineage>
        <taxon>Eukaryota</taxon>
        <taxon>Fungi</taxon>
        <taxon>Dikarya</taxon>
        <taxon>Ascomycota</taxon>
        <taxon>Pezizomycotina</taxon>
        <taxon>Sordariomycetes</taxon>
        <taxon>Sordariomycetidae</taxon>
        <taxon>Sordariales</taxon>
        <taxon>Sordariales incertae sedis</taxon>
        <taxon>Madurella</taxon>
    </lineage>
</organism>
<dbReference type="PANTHER" id="PTHR28657">
    <property type="entry name" value="INDOLEAMINE 2,3-DIOXYGENASE"/>
    <property type="match status" value="1"/>
</dbReference>
<gene>
    <name evidence="5" type="ORF">MMYC01_201938</name>
</gene>
<dbReference type="EMBL" id="LCTW02000038">
    <property type="protein sequence ID" value="KXX81291.1"/>
    <property type="molecule type" value="Genomic_DNA"/>
</dbReference>
<feature type="binding site" description="proximal binding residue" evidence="4">
    <location>
        <position position="428"/>
    </location>
    <ligand>
        <name>heme b</name>
        <dbReference type="ChEBI" id="CHEBI:60344"/>
    </ligand>
    <ligandPart>
        <name>Fe</name>
        <dbReference type="ChEBI" id="CHEBI:18248"/>
    </ligandPart>
</feature>
<sequence length="476" mass="54222">MFLNTKYTIFPLLCSVFAAVSTLSSWLKGLKRSRLILSRFHPRKIVTRKTNRDRLHDIMNLAEYHETAASLADLVRKDGAGSWPPRANSEHSMWPAALRPYKDIYHEMAPLLPAANISLDDEVNQRRVTYFRTRFQQLLSERVNLQEVTQLLEAADAGRWDVIPRDVYNSFYSCIAWCRHAYRWGTVPAVKVAQVEKTISLPAELTGPWHSMQSHFGLSSDSGNMMSNLVLNFSLTGAYVYQINMGLPAMVTASEEEFARITYEMEGLAVPIYCDIVRAIISFARGDRASCLAHVRAVTAQLRPALSSYYDRVHDAKIARSVWLSRVQGFYAWGAGYENQTSGEWEKFDGLSGNQVLLFMVLDAFLGLEPYLPPEMLERNVPKLQRDFCAAVRRHAFRHMLGKEGVDGRIRNELSEIVKRLRLFRSAHRTRAKSYLTVPAPERLPMTAGKSLLKADMDQSMQFLDSFMLGRLQQTV</sequence>
<dbReference type="GO" id="GO:0005737">
    <property type="term" value="C:cytoplasm"/>
    <property type="evidence" value="ECO:0007669"/>
    <property type="project" value="TreeGrafter"/>
</dbReference>
<evidence type="ECO:0000313" key="5">
    <source>
        <dbReference type="EMBL" id="KXX81291.1"/>
    </source>
</evidence>
<accession>A0A175WCS4</accession>
<dbReference type="Proteomes" id="UP000078237">
    <property type="component" value="Unassembled WGS sequence"/>
</dbReference>
<dbReference type="GO" id="GO:0019441">
    <property type="term" value="P:L-tryptophan catabolic process to kynurenine"/>
    <property type="evidence" value="ECO:0007669"/>
    <property type="project" value="InterPro"/>
</dbReference>
<dbReference type="InterPro" id="IPR000898">
    <property type="entry name" value="Indolamine_dOase"/>
</dbReference>
<evidence type="ECO:0008006" key="7">
    <source>
        <dbReference type="Google" id="ProtNLM"/>
    </source>
</evidence>
<evidence type="ECO:0000256" key="1">
    <source>
        <dbReference type="ARBA" id="ARBA00007119"/>
    </source>
</evidence>
<dbReference type="PANTHER" id="PTHR28657:SF11">
    <property type="entry name" value="INDOLEAMINE 2,3-DIOXYGENASE"/>
    <property type="match status" value="1"/>
</dbReference>
<keyword evidence="2 4" id="KW-0479">Metal-binding</keyword>
<keyword evidence="4" id="KW-0349">Heme</keyword>
<name>A0A175WCS4_9PEZI</name>
<dbReference type="GO" id="GO:0020037">
    <property type="term" value="F:heme binding"/>
    <property type="evidence" value="ECO:0007669"/>
    <property type="project" value="InterPro"/>
</dbReference>
<evidence type="ECO:0000256" key="4">
    <source>
        <dbReference type="PIRSR" id="PIRSR600898-1"/>
    </source>
</evidence>
<dbReference type="VEuPathDB" id="FungiDB:MMYC01_201938"/>
<evidence type="ECO:0000256" key="2">
    <source>
        <dbReference type="ARBA" id="ARBA00022723"/>
    </source>
</evidence>
<dbReference type="GO" id="GO:0034354">
    <property type="term" value="P:'de novo' NAD+ biosynthetic process from L-tryptophan"/>
    <property type="evidence" value="ECO:0007669"/>
    <property type="project" value="TreeGrafter"/>
</dbReference>
<evidence type="ECO:0000313" key="6">
    <source>
        <dbReference type="Proteomes" id="UP000078237"/>
    </source>
</evidence>
<dbReference type="InterPro" id="IPR037217">
    <property type="entry name" value="Trp/Indoleamine_2_3_dOase-like"/>
</dbReference>
<dbReference type="GO" id="GO:0033754">
    <property type="term" value="F:indoleamine 2,3-dioxygenase activity"/>
    <property type="evidence" value="ECO:0007669"/>
    <property type="project" value="TreeGrafter"/>
</dbReference>
<evidence type="ECO:0000256" key="3">
    <source>
        <dbReference type="ARBA" id="ARBA00023004"/>
    </source>
</evidence>
<comment type="similarity">
    <text evidence="1">Belongs to the indoleamine 2,3-dioxygenase family.</text>
</comment>
<keyword evidence="3 4" id="KW-0408">Iron</keyword>
<dbReference type="GO" id="GO:0046872">
    <property type="term" value="F:metal ion binding"/>
    <property type="evidence" value="ECO:0007669"/>
    <property type="project" value="UniProtKB-KW"/>
</dbReference>
<proteinExistence type="inferred from homology"/>